<dbReference type="PROSITE" id="PS50850">
    <property type="entry name" value="MFS"/>
    <property type="match status" value="1"/>
</dbReference>
<keyword evidence="6 7" id="KW-0472">Membrane</keyword>
<evidence type="ECO:0000256" key="7">
    <source>
        <dbReference type="SAM" id="Phobius"/>
    </source>
</evidence>
<comment type="subcellular location">
    <subcellularLocation>
        <location evidence="1">Cell membrane</location>
        <topology evidence="1">Multi-pass membrane protein</topology>
    </subcellularLocation>
</comment>
<dbReference type="SUPFAM" id="SSF103473">
    <property type="entry name" value="MFS general substrate transporter"/>
    <property type="match status" value="1"/>
</dbReference>
<keyword evidence="3 7" id="KW-0812">Transmembrane</keyword>
<feature type="transmembrane region" description="Helical" evidence="7">
    <location>
        <begin position="265"/>
        <end position="287"/>
    </location>
</feature>
<dbReference type="GeneID" id="95394886"/>
<reference evidence="9 10" key="1">
    <citation type="submission" date="2020-08" db="EMBL/GenBank/DDBJ databases">
        <title>Sequencing the genomes of 1000 actinobacteria strains.</title>
        <authorList>
            <person name="Klenk H.-P."/>
        </authorList>
    </citation>
    <scope>NUCLEOTIDE SEQUENCE [LARGE SCALE GENOMIC DNA]</scope>
    <source>
        <strain evidence="9 10">DSM 44320</strain>
    </source>
</reference>
<dbReference type="Proteomes" id="UP000579945">
    <property type="component" value="Unassembled WGS sequence"/>
</dbReference>
<dbReference type="PANTHER" id="PTHR11328">
    <property type="entry name" value="MAJOR FACILITATOR SUPERFAMILY DOMAIN-CONTAINING PROTEIN"/>
    <property type="match status" value="1"/>
</dbReference>
<keyword evidence="10" id="KW-1185">Reference proteome</keyword>
<evidence type="ECO:0000256" key="4">
    <source>
        <dbReference type="ARBA" id="ARBA00022847"/>
    </source>
</evidence>
<feature type="transmembrane region" description="Helical" evidence="7">
    <location>
        <begin position="42"/>
        <end position="63"/>
    </location>
</feature>
<dbReference type="AlphaFoldDB" id="A0A7W5YCY2"/>
<keyword evidence="4" id="KW-0769">Symport</keyword>
<feature type="domain" description="Major facilitator superfamily (MFS) profile" evidence="8">
    <location>
        <begin position="8"/>
        <end position="429"/>
    </location>
</feature>
<dbReference type="InterPro" id="IPR039672">
    <property type="entry name" value="MFS_2"/>
</dbReference>
<evidence type="ECO:0000256" key="3">
    <source>
        <dbReference type="ARBA" id="ARBA00022692"/>
    </source>
</evidence>
<protein>
    <submittedName>
        <fullName evidence="9">Sugar (Glycoside-pentoside-hexuronide) transporter</fullName>
    </submittedName>
</protein>
<feature type="transmembrane region" description="Helical" evidence="7">
    <location>
        <begin position="402"/>
        <end position="425"/>
    </location>
</feature>
<dbReference type="GO" id="GO:0015293">
    <property type="term" value="F:symporter activity"/>
    <property type="evidence" value="ECO:0007669"/>
    <property type="project" value="UniProtKB-KW"/>
</dbReference>
<dbReference type="GO" id="GO:0008643">
    <property type="term" value="P:carbohydrate transport"/>
    <property type="evidence" value="ECO:0007669"/>
    <property type="project" value="InterPro"/>
</dbReference>
<feature type="transmembrane region" description="Helical" evidence="7">
    <location>
        <begin position="182"/>
        <end position="200"/>
    </location>
</feature>
<dbReference type="GO" id="GO:0006814">
    <property type="term" value="P:sodium ion transport"/>
    <property type="evidence" value="ECO:0007669"/>
    <property type="project" value="InterPro"/>
</dbReference>
<dbReference type="RefSeq" id="WP_183660776.1">
    <property type="nucleotide sequence ID" value="NZ_JACIBV010000002.1"/>
</dbReference>
<feature type="transmembrane region" description="Helical" evidence="7">
    <location>
        <begin position="294"/>
        <end position="313"/>
    </location>
</feature>
<evidence type="ECO:0000256" key="6">
    <source>
        <dbReference type="ARBA" id="ARBA00023136"/>
    </source>
</evidence>
<dbReference type="NCBIfam" id="TIGR00792">
    <property type="entry name" value="gph"/>
    <property type="match status" value="1"/>
</dbReference>
<evidence type="ECO:0000313" key="10">
    <source>
        <dbReference type="Proteomes" id="UP000579945"/>
    </source>
</evidence>
<keyword evidence="5 7" id="KW-1133">Transmembrane helix</keyword>
<organism evidence="9 10">
    <name type="scientific">Nonomuraea dietziae</name>
    <dbReference type="NCBI Taxonomy" id="65515"/>
    <lineage>
        <taxon>Bacteria</taxon>
        <taxon>Bacillati</taxon>
        <taxon>Actinomycetota</taxon>
        <taxon>Actinomycetes</taxon>
        <taxon>Streptosporangiales</taxon>
        <taxon>Streptosporangiaceae</taxon>
        <taxon>Nonomuraea</taxon>
    </lineage>
</organism>
<feature type="transmembrane region" description="Helical" evidence="7">
    <location>
        <begin position="14"/>
        <end position="36"/>
    </location>
</feature>
<gene>
    <name evidence="9" type="ORF">FHR33_008838</name>
</gene>
<comment type="caution">
    <text evidence="9">The sequence shown here is derived from an EMBL/GenBank/DDBJ whole genome shotgun (WGS) entry which is preliminary data.</text>
</comment>
<dbReference type="InterPro" id="IPR036259">
    <property type="entry name" value="MFS_trans_sf"/>
</dbReference>
<evidence type="ECO:0000256" key="5">
    <source>
        <dbReference type="ARBA" id="ARBA00022989"/>
    </source>
</evidence>
<dbReference type="PANTHER" id="PTHR11328:SF36">
    <property type="entry name" value="MELIBIOSE PERMEASE"/>
    <property type="match status" value="1"/>
</dbReference>
<dbReference type="InterPro" id="IPR001927">
    <property type="entry name" value="Na/Gal_symport"/>
</dbReference>
<evidence type="ECO:0000256" key="1">
    <source>
        <dbReference type="ARBA" id="ARBA00004651"/>
    </source>
</evidence>
<dbReference type="InterPro" id="IPR020846">
    <property type="entry name" value="MFS_dom"/>
</dbReference>
<feature type="transmembrane region" description="Helical" evidence="7">
    <location>
        <begin position="112"/>
        <end position="133"/>
    </location>
</feature>
<evidence type="ECO:0000259" key="8">
    <source>
        <dbReference type="PROSITE" id="PS50850"/>
    </source>
</evidence>
<sequence length="448" mass="47035">MAVLTGQTTRGERLAYFGGGFGINLLSGTIGSYVLIYLTDVVGLAAAAVGTLLLVARLLDAVGDPLMGYVIDHLPERRGGRYRPYLFTGALLASVSFLSVFFLPLWTPWPLLAAWVTYLLWGFVADLVDLPFISLLPTMAADTAERSRLAGLSTFGRILGVLVINVATIPVVSSFADERTGSQVWALCLVLASLAIMALVPGRVRERVRPVNPQRYGLRRLVTLILTNRAAMVLVTAKLSASTAIAAGGASVYYFTYNVGDRSLISIAALAMVAPTMLGALLVPALIRRIGLKAALLGALMLSAAPSVVIWLVHSNVTLVLVLMGLTAVGGGATLTAANATIAELVDYAEWRFGDRAEGAFTSLAAFAAKAGAGLGGAMVAYTLAFTGYVGGARQSEQALDGIVFAMTLLPAAVLLAGAAVFLAYPVTRELSERVAAELAERRQEALS</sequence>
<evidence type="ECO:0000313" key="9">
    <source>
        <dbReference type="EMBL" id="MBB3732891.1"/>
    </source>
</evidence>
<dbReference type="GO" id="GO:0005886">
    <property type="term" value="C:plasma membrane"/>
    <property type="evidence" value="ECO:0007669"/>
    <property type="project" value="UniProtKB-SubCell"/>
</dbReference>
<feature type="transmembrane region" description="Helical" evidence="7">
    <location>
        <begin position="154"/>
        <end position="176"/>
    </location>
</feature>
<dbReference type="Pfam" id="PF13347">
    <property type="entry name" value="MFS_2"/>
    <property type="match status" value="1"/>
</dbReference>
<dbReference type="EMBL" id="JACIBV010000002">
    <property type="protein sequence ID" value="MBB3732891.1"/>
    <property type="molecule type" value="Genomic_DNA"/>
</dbReference>
<feature type="transmembrane region" description="Helical" evidence="7">
    <location>
        <begin position="364"/>
        <end position="390"/>
    </location>
</feature>
<proteinExistence type="predicted"/>
<evidence type="ECO:0000256" key="2">
    <source>
        <dbReference type="ARBA" id="ARBA00022448"/>
    </source>
</evidence>
<feature type="transmembrane region" description="Helical" evidence="7">
    <location>
        <begin position="319"/>
        <end position="343"/>
    </location>
</feature>
<keyword evidence="2" id="KW-0813">Transport</keyword>
<name>A0A7W5YCY2_9ACTN</name>
<feature type="transmembrane region" description="Helical" evidence="7">
    <location>
        <begin position="84"/>
        <end position="106"/>
    </location>
</feature>
<dbReference type="Gene3D" id="1.20.1250.20">
    <property type="entry name" value="MFS general substrate transporter like domains"/>
    <property type="match status" value="2"/>
</dbReference>
<feature type="transmembrane region" description="Helical" evidence="7">
    <location>
        <begin position="221"/>
        <end position="245"/>
    </location>
</feature>
<accession>A0A7W5YCY2</accession>